<dbReference type="InterPro" id="IPR050624">
    <property type="entry name" value="HTH-type_Tx_Regulator"/>
</dbReference>
<protein>
    <submittedName>
        <fullName evidence="5">TetR/AcrR family transcriptional regulator</fullName>
    </submittedName>
</protein>
<dbReference type="AlphaFoldDB" id="A0A1V4IHF0"/>
<evidence type="ECO:0000313" key="7">
    <source>
        <dbReference type="Proteomes" id="UP000265930"/>
    </source>
</evidence>
<name>A0A1V4IHF0_9CLOT</name>
<dbReference type="Pfam" id="PF14278">
    <property type="entry name" value="TetR_C_8"/>
    <property type="match status" value="1"/>
</dbReference>
<evidence type="ECO:0000313" key="6">
    <source>
        <dbReference type="Proteomes" id="UP000191056"/>
    </source>
</evidence>
<dbReference type="InterPro" id="IPR001647">
    <property type="entry name" value="HTH_TetR"/>
</dbReference>
<dbReference type="EMBL" id="MZGT01000055">
    <property type="protein sequence ID" value="OPJ59244.1"/>
    <property type="molecule type" value="Genomic_DNA"/>
</dbReference>
<dbReference type="EMBL" id="QXDJ01000002">
    <property type="protein sequence ID" value="RII34773.1"/>
    <property type="molecule type" value="Genomic_DNA"/>
</dbReference>
<sequence>MNKQPEITMQTRKNLIDAFWQIYCEKRIEKITVKDITTKAGYNRGTFYEYFKDVYDILEQLENSVLPNLSTHHKITILTEHELMLHFNQFSKIYQQRCNYYGVLLGDNGDPSFQGKLKNVFRPLLKQLFSNYNTEDDFVIEYKIEYVLSALIGVFHYGYGQGNNPPIEKIVQLIYRFMFNGVIK</sequence>
<dbReference type="Proteomes" id="UP000265930">
    <property type="component" value="Unassembled WGS sequence"/>
</dbReference>
<dbReference type="InterPro" id="IPR009057">
    <property type="entry name" value="Homeodomain-like_sf"/>
</dbReference>
<feature type="domain" description="HTH tetR-type" evidence="3">
    <location>
        <begin position="9"/>
        <end position="69"/>
    </location>
</feature>
<evidence type="ECO:0000313" key="4">
    <source>
        <dbReference type="EMBL" id="OPJ59244.1"/>
    </source>
</evidence>
<feature type="DNA-binding region" description="H-T-H motif" evidence="2">
    <location>
        <begin position="32"/>
        <end position="51"/>
    </location>
</feature>
<dbReference type="Proteomes" id="UP000191056">
    <property type="component" value="Unassembled WGS sequence"/>
</dbReference>
<reference evidence="5 7" key="2">
    <citation type="submission" date="2018-08" db="EMBL/GenBank/DDBJ databases">
        <title>Genome of Clostridium chromiireducens C1, DSM12136.</title>
        <authorList>
            <person name="Xing M."/>
            <person name="Wei Y."/>
            <person name="Ang E.L."/>
            <person name="Zhao H."/>
            <person name="Zhang Y."/>
        </authorList>
    </citation>
    <scope>NUCLEOTIDE SEQUENCE [LARGE SCALE GENOMIC DNA]</scope>
    <source>
        <strain evidence="5 7">C1</strain>
    </source>
</reference>
<dbReference type="SUPFAM" id="SSF46689">
    <property type="entry name" value="Homeodomain-like"/>
    <property type="match status" value="1"/>
</dbReference>
<dbReference type="Gene3D" id="1.10.357.10">
    <property type="entry name" value="Tetracycline Repressor, domain 2"/>
    <property type="match status" value="1"/>
</dbReference>
<reference evidence="4 6" key="1">
    <citation type="submission" date="2017-03" db="EMBL/GenBank/DDBJ databases">
        <title>Genome sequence of Clostridium chromiireducens DSM 23318.</title>
        <authorList>
            <person name="Poehlein A."/>
            <person name="Daniel R."/>
        </authorList>
    </citation>
    <scope>NUCLEOTIDE SEQUENCE [LARGE SCALE GENOMIC DNA]</scope>
    <source>
        <strain evidence="4 6">DSM 23318</strain>
    </source>
</reference>
<dbReference type="InterPro" id="IPR039532">
    <property type="entry name" value="TetR_C_Firmicutes"/>
</dbReference>
<keyword evidence="6" id="KW-1185">Reference proteome</keyword>
<dbReference type="PANTHER" id="PTHR43479">
    <property type="entry name" value="ACREF/ENVCD OPERON REPRESSOR-RELATED"/>
    <property type="match status" value="1"/>
</dbReference>
<evidence type="ECO:0000313" key="5">
    <source>
        <dbReference type="EMBL" id="RII34773.1"/>
    </source>
</evidence>
<gene>
    <name evidence="4" type="ORF">CLCHR_35570</name>
    <name evidence="5" type="ORF">D2A34_06040</name>
</gene>
<proteinExistence type="predicted"/>
<dbReference type="STRING" id="225345.CLCHR_35570"/>
<dbReference type="OrthoDB" id="9810250at2"/>
<dbReference type="RefSeq" id="WP_079441227.1">
    <property type="nucleotide sequence ID" value="NZ_MZGT01000055.1"/>
</dbReference>
<evidence type="ECO:0000256" key="1">
    <source>
        <dbReference type="ARBA" id="ARBA00023125"/>
    </source>
</evidence>
<accession>A0A1V4IHF0</accession>
<organism evidence="4 6">
    <name type="scientific">Clostridium chromiireducens</name>
    <dbReference type="NCBI Taxonomy" id="225345"/>
    <lineage>
        <taxon>Bacteria</taxon>
        <taxon>Bacillati</taxon>
        <taxon>Bacillota</taxon>
        <taxon>Clostridia</taxon>
        <taxon>Eubacteriales</taxon>
        <taxon>Clostridiaceae</taxon>
        <taxon>Clostridium</taxon>
    </lineage>
</organism>
<keyword evidence="1 2" id="KW-0238">DNA-binding</keyword>
<evidence type="ECO:0000259" key="3">
    <source>
        <dbReference type="PROSITE" id="PS50977"/>
    </source>
</evidence>
<dbReference type="PANTHER" id="PTHR43479:SF7">
    <property type="entry name" value="TETR-FAMILY TRANSCRIPTIONAL REGULATOR"/>
    <property type="match status" value="1"/>
</dbReference>
<dbReference type="PROSITE" id="PS50977">
    <property type="entry name" value="HTH_TETR_2"/>
    <property type="match status" value="1"/>
</dbReference>
<evidence type="ECO:0000256" key="2">
    <source>
        <dbReference type="PROSITE-ProRule" id="PRU00335"/>
    </source>
</evidence>
<comment type="caution">
    <text evidence="4">The sequence shown here is derived from an EMBL/GenBank/DDBJ whole genome shotgun (WGS) entry which is preliminary data.</text>
</comment>
<dbReference type="GO" id="GO:0003677">
    <property type="term" value="F:DNA binding"/>
    <property type="evidence" value="ECO:0007669"/>
    <property type="project" value="UniProtKB-UniRule"/>
</dbReference>